<accession>A0A1I4F778</accession>
<dbReference type="EMBL" id="FOSQ01000025">
    <property type="protein sequence ID" value="SFL13845.1"/>
    <property type="molecule type" value="Genomic_DNA"/>
</dbReference>
<sequence>MSSDRRVPGLLHALREAWAALAGPSQNWSEPDVRLFRAAMDALLPLSLAATDRHGIVASVEALSYGCRFCLTIGDVEEGERVLGLLKMRLADLGDRSVSTGYGSTVSQLESELAALRASGVALTDFVEVFFDTAGRLLGVVADTSRTPESAAVMLQRVAELPVNQAQDGLTTLVKLASRIVDHRFGAGDRGEVLEWLDIVEPYIPRCDPEQALRLAGDWSTHYRVTALDGGAERLADEVWLRFEAMIGAIPAPLETDASAWPAHKASVRHKHERYAALDHAIYRASSKEELNSLLAGTAAHEVPPDMRPVLERLFGSNSTQRDGWSGPTSSDPYANVFHLREAYRLLDASRWSEAGELLARLLNDGVETDGDLAWSVPYLLARCVIATAPDRPRVRPVATALLKHAIRGLERQKLEVAAKAAGALSPVGSGPTNDAYEMLRDLLLGQSRVGEAIRVEALRIEQACRLPNAAKDASLRALAAERLPAFPAERVHWEEWQRSAAQLRPGGGSRWLALMAAQPPEIDLAHEAGFGGQSPAAGELSLGFLAAADEIQILARDHRGIEHLRRVRIPAIEFNRELLAFQMVVRNVRDDEAVAASAARLGAILFDPLTDLLRQEAPHRLLIEPTGAISHVPFAALRVDGAWLAEQYEILLPGGWPTPANDDARSNSLVSVCVSQRGRRDVLQWVEKDRKEIEAFATATGMDLRSIPEPEARRDAVLDLLSSPPRILHFSCHFDAKVVDMAKAAFRLADGDQLTVEDLSRCPLSGVDLALLLGCETASRPPAALDSAIVGVDAALLRLGVRSVVSTQWPVDDQASHLFLKALLAALREAGVSKAAAVRQAQLAVIRSDTGMFRHPIHWAAFSLVGQG</sequence>
<keyword evidence="3" id="KW-1185">Reference proteome</keyword>
<name>A0A1I4F778_9PROT</name>
<evidence type="ECO:0000313" key="2">
    <source>
        <dbReference type="EMBL" id="SFL13845.1"/>
    </source>
</evidence>
<proteinExistence type="predicted"/>
<dbReference type="OrthoDB" id="9787760at2"/>
<dbReference type="STRING" id="1123062.SAMN02745775_1257"/>
<dbReference type="AlphaFoldDB" id="A0A1I4F778"/>
<gene>
    <name evidence="2" type="ORF">SAMN02745775_1257</name>
</gene>
<evidence type="ECO:0000259" key="1">
    <source>
        <dbReference type="Pfam" id="PF12770"/>
    </source>
</evidence>
<protein>
    <submittedName>
        <fullName evidence="2">CHAT domain-containing protein</fullName>
    </submittedName>
</protein>
<dbReference type="Pfam" id="PF12770">
    <property type="entry name" value="CHAT"/>
    <property type="match status" value="1"/>
</dbReference>
<feature type="domain" description="CHAT" evidence="1">
    <location>
        <begin position="598"/>
        <end position="868"/>
    </location>
</feature>
<dbReference type="Proteomes" id="UP000199473">
    <property type="component" value="Unassembled WGS sequence"/>
</dbReference>
<dbReference type="InterPro" id="IPR024983">
    <property type="entry name" value="CHAT_dom"/>
</dbReference>
<organism evidence="2 3">
    <name type="scientific">Falsiroseomonas stagni DSM 19981</name>
    <dbReference type="NCBI Taxonomy" id="1123062"/>
    <lineage>
        <taxon>Bacteria</taxon>
        <taxon>Pseudomonadati</taxon>
        <taxon>Pseudomonadota</taxon>
        <taxon>Alphaproteobacteria</taxon>
        <taxon>Acetobacterales</taxon>
        <taxon>Roseomonadaceae</taxon>
        <taxon>Falsiroseomonas</taxon>
    </lineage>
</organism>
<evidence type="ECO:0000313" key="3">
    <source>
        <dbReference type="Proteomes" id="UP000199473"/>
    </source>
</evidence>
<reference evidence="2 3" key="1">
    <citation type="submission" date="2016-10" db="EMBL/GenBank/DDBJ databases">
        <authorList>
            <person name="de Groot N.N."/>
        </authorList>
    </citation>
    <scope>NUCLEOTIDE SEQUENCE [LARGE SCALE GENOMIC DNA]</scope>
    <source>
        <strain evidence="2 3">DSM 19981</strain>
    </source>
</reference>